<dbReference type="EMBL" id="GGFL01011249">
    <property type="protein sequence ID" value="MBW75427.1"/>
    <property type="molecule type" value="Transcribed_RNA"/>
</dbReference>
<protein>
    <submittedName>
        <fullName evidence="2">Putative secreted protein</fullName>
    </submittedName>
</protein>
<keyword evidence="1" id="KW-0732">Signal</keyword>
<organism evidence="2">
    <name type="scientific">Anopheles darlingi</name>
    <name type="common">Mosquito</name>
    <dbReference type="NCBI Taxonomy" id="43151"/>
    <lineage>
        <taxon>Eukaryota</taxon>
        <taxon>Metazoa</taxon>
        <taxon>Ecdysozoa</taxon>
        <taxon>Arthropoda</taxon>
        <taxon>Hexapoda</taxon>
        <taxon>Insecta</taxon>
        <taxon>Pterygota</taxon>
        <taxon>Neoptera</taxon>
        <taxon>Endopterygota</taxon>
        <taxon>Diptera</taxon>
        <taxon>Nematocera</taxon>
        <taxon>Culicoidea</taxon>
        <taxon>Culicidae</taxon>
        <taxon>Anophelinae</taxon>
        <taxon>Anopheles</taxon>
    </lineage>
</organism>
<accession>A0A2M4DCY2</accession>
<name>A0A2M4DCY2_ANODA</name>
<evidence type="ECO:0000256" key="1">
    <source>
        <dbReference type="SAM" id="SignalP"/>
    </source>
</evidence>
<feature type="signal peptide" evidence="1">
    <location>
        <begin position="1"/>
        <end position="24"/>
    </location>
</feature>
<proteinExistence type="predicted"/>
<evidence type="ECO:0000313" key="2">
    <source>
        <dbReference type="EMBL" id="MBW75427.1"/>
    </source>
</evidence>
<sequence>MMGIMLSARDYFCSLLILLRSALLSTELNKYASTPIRLCVAHLITPTSYRMIKFMLHAKSSLRLSYTIVSALLAKLMVN</sequence>
<reference evidence="2" key="1">
    <citation type="submission" date="2018-01" db="EMBL/GenBank/DDBJ databases">
        <title>An insight into the sialome of Amazonian anophelines.</title>
        <authorList>
            <person name="Ribeiro J.M."/>
            <person name="Scarpassa V."/>
            <person name="Calvo E."/>
        </authorList>
    </citation>
    <scope>NUCLEOTIDE SEQUENCE</scope>
</reference>
<feature type="chain" id="PRO_5014779283" evidence="1">
    <location>
        <begin position="25"/>
        <end position="79"/>
    </location>
</feature>
<dbReference type="AlphaFoldDB" id="A0A2M4DCY2"/>